<reference evidence="2" key="1">
    <citation type="journal article" date="2021" name="PeerJ">
        <title>Extensive microbial diversity within the chicken gut microbiome revealed by metagenomics and culture.</title>
        <authorList>
            <person name="Gilroy R."/>
            <person name="Ravi A."/>
            <person name="Getino M."/>
            <person name="Pursley I."/>
            <person name="Horton D.L."/>
            <person name="Alikhan N.F."/>
            <person name="Baker D."/>
            <person name="Gharbi K."/>
            <person name="Hall N."/>
            <person name="Watson M."/>
            <person name="Adriaenssens E.M."/>
            <person name="Foster-Nyarko E."/>
            <person name="Jarju S."/>
            <person name="Secka A."/>
            <person name="Antonio M."/>
            <person name="Oren A."/>
            <person name="Chaudhuri R.R."/>
            <person name="La Ragione R."/>
            <person name="Hildebrand F."/>
            <person name="Pallen M.J."/>
        </authorList>
    </citation>
    <scope>NUCLEOTIDE SEQUENCE</scope>
    <source>
        <strain evidence="2">Gambia15-2214</strain>
    </source>
</reference>
<evidence type="ECO:0000259" key="1">
    <source>
        <dbReference type="Pfam" id="PF08239"/>
    </source>
</evidence>
<dbReference type="Gene3D" id="2.30.30.40">
    <property type="entry name" value="SH3 Domains"/>
    <property type="match status" value="1"/>
</dbReference>
<dbReference type="EMBL" id="JAHLFV010000189">
    <property type="protein sequence ID" value="MBU3850518.1"/>
    <property type="molecule type" value="Genomic_DNA"/>
</dbReference>
<name>A0A9E2P0X4_9SPIR</name>
<proteinExistence type="predicted"/>
<gene>
    <name evidence="2" type="ORF">IAA16_08135</name>
</gene>
<evidence type="ECO:0000313" key="3">
    <source>
        <dbReference type="Proteomes" id="UP000823914"/>
    </source>
</evidence>
<reference evidence="2" key="2">
    <citation type="submission" date="2021-04" db="EMBL/GenBank/DDBJ databases">
        <authorList>
            <person name="Gilroy R."/>
        </authorList>
    </citation>
    <scope>NUCLEOTIDE SEQUENCE</scope>
    <source>
        <strain evidence="2">Gambia15-2214</strain>
    </source>
</reference>
<accession>A0A9E2P0X4</accession>
<organism evidence="2 3">
    <name type="scientific">Candidatus Treponema excrementipullorum</name>
    <dbReference type="NCBI Taxonomy" id="2838768"/>
    <lineage>
        <taxon>Bacteria</taxon>
        <taxon>Pseudomonadati</taxon>
        <taxon>Spirochaetota</taxon>
        <taxon>Spirochaetia</taxon>
        <taxon>Spirochaetales</taxon>
        <taxon>Treponemataceae</taxon>
        <taxon>Treponema</taxon>
    </lineage>
</organism>
<comment type="caution">
    <text evidence="2">The sequence shown here is derived from an EMBL/GenBank/DDBJ whole genome shotgun (WGS) entry which is preliminary data.</text>
</comment>
<dbReference type="InterPro" id="IPR003646">
    <property type="entry name" value="SH3-like_bac-type"/>
</dbReference>
<sequence>MKKTIVMAALLVNMVVAVSGTDFEERISRRVWLRDYFNEVIYGQDRNILLKYQPKLTKEENIFLYYGYYDADTRLWFDESAFYRDRIKCSKEDDSEYGSYISMSGWGFRCKAKELTPDLYEVQIEDVRISQELYELLLEDGHNMKFALDATEPEYSLYCRFDGEYLYIYLEDGKTLYATYCAYDESEEEALYEAIKTNEFDMTKFTFPRYADGTCDYESGGGVPGKKIVDGLYRAQDNLRLRVNENTSSEIITTMKAGTYMIILSLGKEETIDGITDNWVEVELQTGARNLEGDVITGTVGWCFGGYLK</sequence>
<protein>
    <submittedName>
        <fullName evidence="2">SH3 domain-containing protein</fullName>
    </submittedName>
</protein>
<evidence type="ECO:0000313" key="2">
    <source>
        <dbReference type="EMBL" id="MBU3850518.1"/>
    </source>
</evidence>
<dbReference type="Proteomes" id="UP000823914">
    <property type="component" value="Unassembled WGS sequence"/>
</dbReference>
<dbReference type="AlphaFoldDB" id="A0A9E2P0X4"/>
<dbReference type="Pfam" id="PF08239">
    <property type="entry name" value="SH3_3"/>
    <property type="match status" value="1"/>
</dbReference>
<feature type="domain" description="SH3b" evidence="1">
    <location>
        <begin position="237"/>
        <end position="309"/>
    </location>
</feature>